<evidence type="ECO:0000313" key="4">
    <source>
        <dbReference type="Proteomes" id="UP000639772"/>
    </source>
</evidence>
<dbReference type="Proteomes" id="UP000636800">
    <property type="component" value="Unassembled WGS sequence"/>
</dbReference>
<proteinExistence type="predicted"/>
<sequence>MLWLHGAGRRHQLQNAQQGMESVYHSQKTFGGTGTINLTKPVSHADLRPTASNRDLLLRRITTLFCLPEDKASPASPYFNWGCCHQSSPHFIRVSCRHQGFTPHRWYESKRFQLVEGKALLSAVLQGLLRWSPGGHPPYPDLQSRRRPAEATVGLCIEMGTVGMPDSHHDD</sequence>
<dbReference type="EMBL" id="JADCNM010000576">
    <property type="protein sequence ID" value="KAG0446451.1"/>
    <property type="molecule type" value="Genomic_DNA"/>
</dbReference>
<organism evidence="1 4">
    <name type="scientific">Vanilla planifolia</name>
    <name type="common">Vanilla</name>
    <dbReference type="NCBI Taxonomy" id="51239"/>
    <lineage>
        <taxon>Eukaryota</taxon>
        <taxon>Viridiplantae</taxon>
        <taxon>Streptophyta</taxon>
        <taxon>Embryophyta</taxon>
        <taxon>Tracheophyta</taxon>
        <taxon>Spermatophyta</taxon>
        <taxon>Magnoliopsida</taxon>
        <taxon>Liliopsida</taxon>
        <taxon>Asparagales</taxon>
        <taxon>Orchidaceae</taxon>
        <taxon>Vanilloideae</taxon>
        <taxon>Vanilleae</taxon>
        <taxon>Vanilla</taxon>
    </lineage>
</organism>
<comment type="caution">
    <text evidence="1">The sequence shown here is derived from an EMBL/GenBank/DDBJ whole genome shotgun (WGS) entry which is preliminary data.</text>
</comment>
<evidence type="ECO:0000313" key="1">
    <source>
        <dbReference type="EMBL" id="KAG0446451.1"/>
    </source>
</evidence>
<evidence type="ECO:0000313" key="2">
    <source>
        <dbReference type="EMBL" id="KAG0446465.1"/>
    </source>
</evidence>
<reference evidence="3 4" key="1">
    <citation type="journal article" date="2020" name="Nat. Food">
        <title>A phased Vanilla planifolia genome enables genetic improvement of flavour and production.</title>
        <authorList>
            <person name="Hasing T."/>
            <person name="Tang H."/>
            <person name="Brym M."/>
            <person name="Khazi F."/>
            <person name="Huang T."/>
            <person name="Chambers A.H."/>
        </authorList>
    </citation>
    <scope>NUCLEOTIDE SEQUENCE [LARGE SCALE GENOMIC DNA]</scope>
    <source>
        <tissue evidence="1">Leaf</tissue>
    </source>
</reference>
<name>A0A835P4E9_VANPL</name>
<dbReference type="Proteomes" id="UP000639772">
    <property type="component" value="Unassembled WGS sequence"/>
</dbReference>
<accession>A0A835P4E9</accession>
<gene>
    <name evidence="2" type="ORF">HPP92_028818</name>
    <name evidence="1" type="ORF">HPP92_028829</name>
</gene>
<keyword evidence="3" id="KW-1185">Reference proteome</keyword>
<dbReference type="AlphaFoldDB" id="A0A835P4E9"/>
<evidence type="ECO:0000313" key="3">
    <source>
        <dbReference type="Proteomes" id="UP000636800"/>
    </source>
</evidence>
<dbReference type="EMBL" id="JADCNL010000575">
    <property type="protein sequence ID" value="KAG0446465.1"/>
    <property type="molecule type" value="Genomic_DNA"/>
</dbReference>
<protein>
    <submittedName>
        <fullName evidence="1">Uncharacterized protein</fullName>
    </submittedName>
</protein>